<accession>A0A2Z3HDS0</accession>
<dbReference type="OrthoDB" id="9812274at2"/>
<comment type="pathway">
    <text evidence="1">Lipid metabolism.</text>
</comment>
<sequence length="403" mass="44131">MPESESPQVVRDRRSLLVAVIVVCLALPSAAFLVSVAPGGRHTEQLFWLAGTAVAGAALPFLYWNPYRALGFVSLAALAWLAAAAHGVYWHEWPGWAHGFPLGVVVGACARGQRGKQPVAEAALLAGAVLVGVGASRAFDLRGRPYDVVEWFVLAAAVALVGWSWVRLFRPAFEVSLEPVCWLAYRIRWRGPGFAQFPRTGPCLVIANHACWLDPIFLVKVLPRPLTPMMTSGFYDLPVIRALMVKFGVIRVPDRALKKEAPELQEAIAALDRGECVVIFPEGYLRRSNDRELRRFGQGVWKILKERPNTPVFAAWIEGGWGSYTSHFNGAPTRNKKPDVRRRIDVGMLAAVTVPSGVLEGHLQTRTHLMNLVSAARSHAGVEPLASFDLPAKAEEVEAEGEV</sequence>
<protein>
    <submittedName>
        <fullName evidence="6">1-acyl-sn-glycerol-3-phosphate acyltransferase</fullName>
    </submittedName>
</protein>
<evidence type="ECO:0000313" key="7">
    <source>
        <dbReference type="Proteomes" id="UP000245802"/>
    </source>
</evidence>
<evidence type="ECO:0000256" key="4">
    <source>
        <dbReference type="SAM" id="Phobius"/>
    </source>
</evidence>
<keyword evidence="3 6" id="KW-0012">Acyltransferase</keyword>
<dbReference type="Pfam" id="PF01553">
    <property type="entry name" value="Acyltransferase"/>
    <property type="match status" value="1"/>
</dbReference>
<feature type="domain" description="Phospholipid/glycerol acyltransferase" evidence="5">
    <location>
        <begin position="203"/>
        <end position="320"/>
    </location>
</feature>
<evidence type="ECO:0000313" key="6">
    <source>
        <dbReference type="EMBL" id="AWM41105.1"/>
    </source>
</evidence>
<evidence type="ECO:0000256" key="2">
    <source>
        <dbReference type="ARBA" id="ARBA00022679"/>
    </source>
</evidence>
<keyword evidence="4" id="KW-1133">Transmembrane helix</keyword>
<evidence type="ECO:0000259" key="5">
    <source>
        <dbReference type="SMART" id="SM00563"/>
    </source>
</evidence>
<dbReference type="RefSeq" id="WP_010045229.1">
    <property type="nucleotide sequence ID" value="NZ_CP025958.1"/>
</dbReference>
<evidence type="ECO:0000256" key="1">
    <source>
        <dbReference type="ARBA" id="ARBA00005189"/>
    </source>
</evidence>
<dbReference type="CDD" id="cd07989">
    <property type="entry name" value="LPLAT_AGPAT-like"/>
    <property type="match status" value="1"/>
</dbReference>
<dbReference type="EMBL" id="CP025958">
    <property type="protein sequence ID" value="AWM41105.1"/>
    <property type="molecule type" value="Genomic_DNA"/>
</dbReference>
<dbReference type="PANTHER" id="PTHR10434:SF11">
    <property type="entry name" value="1-ACYL-SN-GLYCEROL-3-PHOSPHATE ACYLTRANSFERASE"/>
    <property type="match status" value="1"/>
</dbReference>
<feature type="transmembrane region" description="Helical" evidence="4">
    <location>
        <begin position="70"/>
        <end position="89"/>
    </location>
</feature>
<dbReference type="GO" id="GO:0003841">
    <property type="term" value="F:1-acylglycerol-3-phosphate O-acyltransferase activity"/>
    <property type="evidence" value="ECO:0007669"/>
    <property type="project" value="TreeGrafter"/>
</dbReference>
<keyword evidence="4" id="KW-0472">Membrane</keyword>
<dbReference type="PANTHER" id="PTHR10434">
    <property type="entry name" value="1-ACYL-SN-GLYCEROL-3-PHOSPHATE ACYLTRANSFERASE"/>
    <property type="match status" value="1"/>
</dbReference>
<evidence type="ECO:0000256" key="3">
    <source>
        <dbReference type="ARBA" id="ARBA00023315"/>
    </source>
</evidence>
<proteinExistence type="predicted"/>
<feature type="transmembrane region" description="Helical" evidence="4">
    <location>
        <begin position="151"/>
        <end position="169"/>
    </location>
</feature>
<dbReference type="AlphaFoldDB" id="A0A2Z3HDS0"/>
<dbReference type="KEGG" id="gog:C1280_31720"/>
<gene>
    <name evidence="6" type="ORF">C1280_31720</name>
</gene>
<keyword evidence="2 6" id="KW-0808">Transferase</keyword>
<name>A0A2Z3HDS0_9BACT</name>
<dbReference type="SMART" id="SM00563">
    <property type="entry name" value="PlsC"/>
    <property type="match status" value="1"/>
</dbReference>
<keyword evidence="4" id="KW-0812">Transmembrane</keyword>
<dbReference type="InterPro" id="IPR002123">
    <property type="entry name" value="Plipid/glycerol_acylTrfase"/>
</dbReference>
<feature type="transmembrane region" description="Helical" evidence="4">
    <location>
        <begin position="46"/>
        <end position="63"/>
    </location>
</feature>
<feature type="transmembrane region" description="Helical" evidence="4">
    <location>
        <begin position="119"/>
        <end position="139"/>
    </location>
</feature>
<organism evidence="6 7">
    <name type="scientific">Gemmata obscuriglobus</name>
    <dbReference type="NCBI Taxonomy" id="114"/>
    <lineage>
        <taxon>Bacteria</taxon>
        <taxon>Pseudomonadati</taxon>
        <taxon>Planctomycetota</taxon>
        <taxon>Planctomycetia</taxon>
        <taxon>Gemmatales</taxon>
        <taxon>Gemmataceae</taxon>
        <taxon>Gemmata</taxon>
    </lineage>
</organism>
<keyword evidence="7" id="KW-1185">Reference proteome</keyword>
<dbReference type="SUPFAM" id="SSF69593">
    <property type="entry name" value="Glycerol-3-phosphate (1)-acyltransferase"/>
    <property type="match status" value="1"/>
</dbReference>
<dbReference type="GO" id="GO:0006654">
    <property type="term" value="P:phosphatidic acid biosynthetic process"/>
    <property type="evidence" value="ECO:0007669"/>
    <property type="project" value="TreeGrafter"/>
</dbReference>
<feature type="transmembrane region" description="Helical" evidence="4">
    <location>
        <begin position="16"/>
        <end position="34"/>
    </location>
</feature>
<dbReference type="Proteomes" id="UP000245802">
    <property type="component" value="Chromosome"/>
</dbReference>
<reference evidence="6 7" key="1">
    <citation type="submission" date="2018-01" db="EMBL/GenBank/DDBJ databases">
        <title>G. obscuriglobus.</title>
        <authorList>
            <person name="Franke J."/>
            <person name="Blomberg W."/>
            <person name="Selmecki A."/>
        </authorList>
    </citation>
    <scope>NUCLEOTIDE SEQUENCE [LARGE SCALE GENOMIC DNA]</scope>
    <source>
        <strain evidence="6 7">DSM 5831</strain>
    </source>
</reference>